<keyword evidence="4 11" id="KW-0347">Helicase</keyword>
<evidence type="ECO:0000259" key="13">
    <source>
        <dbReference type="PROSITE" id="PS51217"/>
    </source>
</evidence>
<dbReference type="InterPro" id="IPR013986">
    <property type="entry name" value="DExx_box_DNA_helicase_dom_sf"/>
</dbReference>
<keyword evidence="7" id="KW-0413">Isomerase</keyword>
<dbReference type="GO" id="GO:0000725">
    <property type="term" value="P:recombinational repair"/>
    <property type="evidence" value="ECO:0007669"/>
    <property type="project" value="TreeGrafter"/>
</dbReference>
<evidence type="ECO:0000256" key="3">
    <source>
        <dbReference type="ARBA" id="ARBA00022801"/>
    </source>
</evidence>
<dbReference type="EMBL" id="LKET01000032">
    <property type="protein sequence ID" value="KPU44238.1"/>
    <property type="molecule type" value="Genomic_DNA"/>
</dbReference>
<evidence type="ECO:0000256" key="1">
    <source>
        <dbReference type="ARBA" id="ARBA00009922"/>
    </source>
</evidence>
<comment type="catalytic activity">
    <reaction evidence="8">
        <text>Couples ATP hydrolysis with the unwinding of duplex DNA by translocating in the 3'-5' direction.</text>
        <dbReference type="EC" id="5.6.2.4"/>
    </reaction>
</comment>
<feature type="domain" description="UvrD-like helicase C-terminal" evidence="13">
    <location>
        <begin position="271"/>
        <end position="534"/>
    </location>
</feature>
<evidence type="ECO:0000313" key="15">
    <source>
        <dbReference type="Proteomes" id="UP000050326"/>
    </source>
</evidence>
<dbReference type="PATRIC" id="fig|36849.3.peg.2538"/>
<keyword evidence="2 11" id="KW-0547">Nucleotide-binding</keyword>
<dbReference type="GO" id="GO:0043138">
    <property type="term" value="F:3'-5' DNA helicase activity"/>
    <property type="evidence" value="ECO:0007669"/>
    <property type="project" value="UniProtKB-EC"/>
</dbReference>
<keyword evidence="6" id="KW-0238">DNA-binding</keyword>
<dbReference type="RefSeq" id="WP_054875422.1">
    <property type="nucleotide sequence ID" value="NZ_LKET01000032.1"/>
</dbReference>
<dbReference type="Gene3D" id="1.10.486.10">
    <property type="entry name" value="PCRA, domain 4"/>
    <property type="match status" value="1"/>
</dbReference>
<protein>
    <recommendedName>
        <fullName evidence="9">DNA 3'-5' helicase</fullName>
        <ecNumber evidence="9">5.6.2.4</ecNumber>
    </recommendedName>
</protein>
<dbReference type="CDD" id="cd17932">
    <property type="entry name" value="DEXQc_UvrD"/>
    <property type="match status" value="1"/>
</dbReference>
<keyword evidence="3 11" id="KW-0378">Hydrolase</keyword>
<dbReference type="InterPro" id="IPR000212">
    <property type="entry name" value="DNA_helicase_UvrD/REP"/>
</dbReference>
<evidence type="ECO:0000256" key="5">
    <source>
        <dbReference type="ARBA" id="ARBA00022840"/>
    </source>
</evidence>
<comment type="similarity">
    <text evidence="1">Belongs to the helicase family. UvrD subfamily.</text>
</comment>
<accession>A0A0P9AFU5</accession>
<feature type="binding site" evidence="11">
    <location>
        <begin position="27"/>
        <end position="34"/>
    </location>
    <ligand>
        <name>ATP</name>
        <dbReference type="ChEBI" id="CHEBI:30616"/>
    </ligand>
</feature>
<dbReference type="SUPFAM" id="SSF52540">
    <property type="entry name" value="P-loop containing nucleoside triphosphate hydrolases"/>
    <property type="match status" value="1"/>
</dbReference>
<organism evidence="14 15">
    <name type="scientific">Oxobacter pfennigii</name>
    <dbReference type="NCBI Taxonomy" id="36849"/>
    <lineage>
        <taxon>Bacteria</taxon>
        <taxon>Bacillati</taxon>
        <taxon>Bacillota</taxon>
        <taxon>Clostridia</taxon>
        <taxon>Eubacteriales</taxon>
        <taxon>Clostridiaceae</taxon>
        <taxon>Oxobacter</taxon>
    </lineage>
</organism>
<evidence type="ECO:0000256" key="6">
    <source>
        <dbReference type="ARBA" id="ARBA00023125"/>
    </source>
</evidence>
<feature type="domain" description="UvrD-like helicase ATP-binding" evidence="12">
    <location>
        <begin position="6"/>
        <end position="275"/>
    </location>
</feature>
<dbReference type="InterPro" id="IPR014017">
    <property type="entry name" value="DNA_helicase_UvrD-like_C"/>
</dbReference>
<gene>
    <name evidence="14" type="primary">uvrD</name>
    <name evidence="14" type="ORF">OXPF_24060</name>
</gene>
<dbReference type="InterPro" id="IPR014016">
    <property type="entry name" value="UvrD-like_ATP-bd"/>
</dbReference>
<dbReference type="PROSITE" id="PS51217">
    <property type="entry name" value="UVRD_HELICASE_CTER"/>
    <property type="match status" value="1"/>
</dbReference>
<evidence type="ECO:0000256" key="11">
    <source>
        <dbReference type="PROSITE-ProRule" id="PRU00560"/>
    </source>
</evidence>
<reference evidence="14 15" key="1">
    <citation type="submission" date="2015-09" db="EMBL/GenBank/DDBJ databases">
        <title>Genome sequence of Oxobacter pfennigii DSM 3222.</title>
        <authorList>
            <person name="Poehlein A."/>
            <person name="Bengelsdorf F.R."/>
            <person name="Schiel-Bengelsdorf B."/>
            <person name="Duerre P."/>
            <person name="Daniel R."/>
        </authorList>
    </citation>
    <scope>NUCLEOTIDE SEQUENCE [LARGE SCALE GENOMIC DNA]</scope>
    <source>
        <strain evidence="14 15">DSM 3222</strain>
    </source>
</reference>
<dbReference type="GO" id="GO:0016887">
    <property type="term" value="F:ATP hydrolysis activity"/>
    <property type="evidence" value="ECO:0007669"/>
    <property type="project" value="RHEA"/>
</dbReference>
<dbReference type="EC" id="5.6.2.4" evidence="9"/>
<dbReference type="PANTHER" id="PTHR11070:SF2">
    <property type="entry name" value="ATP-DEPENDENT DNA HELICASE SRS2"/>
    <property type="match status" value="1"/>
</dbReference>
<dbReference type="AlphaFoldDB" id="A0A0P9AFU5"/>
<dbReference type="Gene3D" id="1.10.10.160">
    <property type="match status" value="1"/>
</dbReference>
<comment type="catalytic activity">
    <reaction evidence="10">
        <text>ATP + H2O = ADP + phosphate + H(+)</text>
        <dbReference type="Rhea" id="RHEA:13065"/>
        <dbReference type="ChEBI" id="CHEBI:15377"/>
        <dbReference type="ChEBI" id="CHEBI:15378"/>
        <dbReference type="ChEBI" id="CHEBI:30616"/>
        <dbReference type="ChEBI" id="CHEBI:43474"/>
        <dbReference type="ChEBI" id="CHEBI:456216"/>
        <dbReference type="EC" id="5.6.2.4"/>
    </reaction>
</comment>
<dbReference type="InterPro" id="IPR027417">
    <property type="entry name" value="P-loop_NTPase"/>
</dbReference>
<evidence type="ECO:0000256" key="7">
    <source>
        <dbReference type="ARBA" id="ARBA00023235"/>
    </source>
</evidence>
<evidence type="ECO:0000256" key="8">
    <source>
        <dbReference type="ARBA" id="ARBA00034617"/>
    </source>
</evidence>
<evidence type="ECO:0000256" key="4">
    <source>
        <dbReference type="ARBA" id="ARBA00022806"/>
    </source>
</evidence>
<evidence type="ECO:0000256" key="9">
    <source>
        <dbReference type="ARBA" id="ARBA00034808"/>
    </source>
</evidence>
<comment type="caution">
    <text evidence="14">The sequence shown here is derived from an EMBL/GenBank/DDBJ whole genome shotgun (WGS) entry which is preliminary data.</text>
</comment>
<dbReference type="STRING" id="36849.OXPF_24060"/>
<dbReference type="Pfam" id="PF00580">
    <property type="entry name" value="UvrD-helicase"/>
    <property type="match status" value="1"/>
</dbReference>
<dbReference type="Proteomes" id="UP000050326">
    <property type="component" value="Unassembled WGS sequence"/>
</dbReference>
<name>A0A0P9AFU5_9CLOT</name>
<evidence type="ECO:0000259" key="12">
    <source>
        <dbReference type="PROSITE" id="PS51198"/>
    </source>
</evidence>
<dbReference type="PANTHER" id="PTHR11070">
    <property type="entry name" value="UVRD / RECB / PCRA DNA HELICASE FAMILY MEMBER"/>
    <property type="match status" value="1"/>
</dbReference>
<dbReference type="OrthoDB" id="9765670at2"/>
<keyword evidence="15" id="KW-1185">Reference proteome</keyword>
<dbReference type="Pfam" id="PF13361">
    <property type="entry name" value="UvrD_C"/>
    <property type="match status" value="1"/>
</dbReference>
<evidence type="ECO:0000313" key="14">
    <source>
        <dbReference type="EMBL" id="KPU44238.1"/>
    </source>
</evidence>
<sequence>MYKAVEFLNSYQREAVINNEKVLLLNSCVGSGKTTVLVHKVLYLYHEKKIPLKDMVVLTFTNKAAQEIKARILESDAVGEIKEEDLLFFGTFHSVARQLLSTCLPVEDLGYTKEFTILDQNDAESLFDRIINKYRLNIKYRKKLEKRMEEYKNGVSLYGVMKYEDEIEKFIECFSEEKKLLNVMDFGDLIKNASILLKNADFKPSWIIIDEFQDTDMDQLEMIDGLMDKNTHVFAVGDPNQVIYTWRGSSQSLFNTFKERYNAKEMTLPINYRSTATILEAARAFINMPHSLEGVRGKGASIIVKRHYNSFNEAMYLVDTIKKLIADGIKYKDIAVFYRMQKQSQVFEDVFKNHGIPYEVSLRKNIKDIPVLNWFIKLLKASVNSRDVDSLYYVLKDEKYGLGLTAKKASALYESIKKEEFNDIPEIVLKIMEFKTWCENNKPETTDLECHLYEYFDIDNYISPTSIYYDEDKILILNFLKELIDVSFHENTTIFERIRKAVDYSSLYGKSIIKESIDKDNDSIKLMTLHASKGLEFKYVFITGANYGIMPLGTRLMDEEEKRLFFVGITRAMDYLEISYHANPEDYRALPIVSPYLKMIPEQLIESQELKGRAHALSGLRKEIKSNMDKNSAEYIKMQKKALHPKYGTGYIISEEGENFVVEFDGYGKKTFSKSFCPLKFLD</sequence>
<dbReference type="GO" id="GO:0003677">
    <property type="term" value="F:DNA binding"/>
    <property type="evidence" value="ECO:0007669"/>
    <property type="project" value="UniProtKB-KW"/>
</dbReference>
<dbReference type="PROSITE" id="PS51198">
    <property type="entry name" value="UVRD_HELICASE_ATP_BIND"/>
    <property type="match status" value="1"/>
</dbReference>
<proteinExistence type="inferred from homology"/>
<evidence type="ECO:0000256" key="10">
    <source>
        <dbReference type="ARBA" id="ARBA00048988"/>
    </source>
</evidence>
<dbReference type="Gene3D" id="3.40.50.300">
    <property type="entry name" value="P-loop containing nucleotide triphosphate hydrolases"/>
    <property type="match status" value="2"/>
</dbReference>
<dbReference type="GO" id="GO:0005524">
    <property type="term" value="F:ATP binding"/>
    <property type="evidence" value="ECO:0007669"/>
    <property type="project" value="UniProtKB-UniRule"/>
</dbReference>
<evidence type="ECO:0000256" key="2">
    <source>
        <dbReference type="ARBA" id="ARBA00022741"/>
    </source>
</evidence>
<keyword evidence="5 11" id="KW-0067">ATP-binding</keyword>